<evidence type="ECO:0000313" key="2">
    <source>
        <dbReference type="EMBL" id="GAH17651.1"/>
    </source>
</evidence>
<feature type="region of interest" description="Disordered" evidence="1">
    <location>
        <begin position="37"/>
        <end position="149"/>
    </location>
</feature>
<proteinExistence type="predicted"/>
<feature type="compositionally biased region" description="Basic and acidic residues" evidence="1">
    <location>
        <begin position="93"/>
        <end position="111"/>
    </location>
</feature>
<comment type="caution">
    <text evidence="2">The sequence shown here is derived from an EMBL/GenBank/DDBJ whole genome shotgun (WGS) entry which is preliminary data.</text>
</comment>
<feature type="compositionally biased region" description="Basic and acidic residues" evidence="1">
    <location>
        <begin position="38"/>
        <end position="62"/>
    </location>
</feature>
<feature type="non-terminal residue" evidence="2">
    <location>
        <position position="187"/>
    </location>
</feature>
<gene>
    <name evidence="2" type="ORF">S01H4_58944</name>
</gene>
<dbReference type="EMBL" id="BART01034499">
    <property type="protein sequence ID" value="GAH17651.1"/>
    <property type="molecule type" value="Genomic_DNA"/>
</dbReference>
<accession>X1DA45</accession>
<reference evidence="2" key="1">
    <citation type="journal article" date="2014" name="Front. Microbiol.">
        <title>High frequency of phylogenetically diverse reductive dehalogenase-homologous genes in deep subseafloor sedimentary metagenomes.</title>
        <authorList>
            <person name="Kawai M."/>
            <person name="Futagami T."/>
            <person name="Toyoda A."/>
            <person name="Takaki Y."/>
            <person name="Nishi S."/>
            <person name="Hori S."/>
            <person name="Arai W."/>
            <person name="Tsubouchi T."/>
            <person name="Morono Y."/>
            <person name="Uchiyama I."/>
            <person name="Ito T."/>
            <person name="Fujiyama A."/>
            <person name="Inagaki F."/>
            <person name="Takami H."/>
        </authorList>
    </citation>
    <scope>NUCLEOTIDE SEQUENCE</scope>
    <source>
        <strain evidence="2">Expedition CK06-06</strain>
    </source>
</reference>
<name>X1DA45_9ZZZZ</name>
<organism evidence="2">
    <name type="scientific">marine sediment metagenome</name>
    <dbReference type="NCBI Taxonomy" id="412755"/>
    <lineage>
        <taxon>unclassified sequences</taxon>
        <taxon>metagenomes</taxon>
        <taxon>ecological metagenomes</taxon>
    </lineage>
</organism>
<sequence length="187" mass="21681">MGYEEDKANYLRNKAKVDYDYIFKDDETLENMKYFISTKERISSSRNKRDNIKREERLLKDEIPEEESNTGRISNLRSKNNKDLPRAPIKGGHTGDEIKKDREDSNYEQKSSKITSSVRSRRKREKELPSSPMMSLKSTKARERNLIPTPIESPILKKLSPTTITIPMKSTIIEAKSGVSPRKRVMT</sequence>
<protein>
    <submittedName>
        <fullName evidence="2">Uncharacterized protein</fullName>
    </submittedName>
</protein>
<evidence type="ECO:0000256" key="1">
    <source>
        <dbReference type="SAM" id="MobiDB-lite"/>
    </source>
</evidence>
<dbReference type="AlphaFoldDB" id="X1DA45"/>